<accession>A0A9P6IZ40</accession>
<dbReference type="SUPFAM" id="SSF81296">
    <property type="entry name" value="E set domains"/>
    <property type="match status" value="1"/>
</dbReference>
<reference evidence="2" key="1">
    <citation type="journal article" date="2020" name="Fungal Divers.">
        <title>Resolving the Mortierellaceae phylogeny through synthesis of multi-gene phylogenetics and phylogenomics.</title>
        <authorList>
            <person name="Vandepol N."/>
            <person name="Liber J."/>
            <person name="Desiro A."/>
            <person name="Na H."/>
            <person name="Kennedy M."/>
            <person name="Barry K."/>
            <person name="Grigoriev I.V."/>
            <person name="Miller A.N."/>
            <person name="O'Donnell K."/>
            <person name="Stajich J.E."/>
            <person name="Bonito G."/>
        </authorList>
    </citation>
    <scope>NUCLEOTIDE SEQUENCE</scope>
    <source>
        <strain evidence="2">CK1249</strain>
    </source>
</reference>
<name>A0A9P6IZ40_MORAP</name>
<dbReference type="Proteomes" id="UP000738359">
    <property type="component" value="Unassembled WGS sequence"/>
</dbReference>
<protein>
    <recommendedName>
        <fullName evidence="1">Arrestin-like N-terminal domain-containing protein</fullName>
    </recommendedName>
</protein>
<comment type="caution">
    <text evidence="2">The sequence shown here is derived from an EMBL/GenBank/DDBJ whole genome shotgun (WGS) entry which is preliminary data.</text>
</comment>
<dbReference type="InterPro" id="IPR014756">
    <property type="entry name" value="Ig_E-set"/>
</dbReference>
<dbReference type="EMBL" id="JAAAHY010001334">
    <property type="protein sequence ID" value="KAF9950158.1"/>
    <property type="molecule type" value="Genomic_DNA"/>
</dbReference>
<dbReference type="Gene3D" id="2.60.40.640">
    <property type="match status" value="1"/>
</dbReference>
<evidence type="ECO:0000313" key="3">
    <source>
        <dbReference type="Proteomes" id="UP000738359"/>
    </source>
</evidence>
<sequence>MAVKREKSLVLEVLNGHGAGPEGSYLFYGVPEGTTIVRGRVRFTTNYECKGERIDYWFIGKATSYFTDGDDNYQGKHIVCEERWQLAVKKRLDQIKKISPGEYETSFEISMPSTSLPPSSRNAYGGVSYLLKARLVRRWSLDVTVQKEIWFLPTLLRVPTDGPNHRTMATSAGHWKDALPYAISFPSDILPLGQTVPVTIRLGRFLPTSPVAGKGYQLVQPRLRLKQYAALKTKGEAPSAHNKKSYVVDMALKHWPQVEVLEFQDTVLLSLPSMPDLTPTTDTPIYAVRHSVNLMLVKVQVTGPRPPGEQIVYLKQGKLEQQEPSEVK</sequence>
<keyword evidence="3" id="KW-1185">Reference proteome</keyword>
<dbReference type="InterPro" id="IPR011021">
    <property type="entry name" value="Arrestin-like_N"/>
</dbReference>
<evidence type="ECO:0000313" key="2">
    <source>
        <dbReference type="EMBL" id="KAF9950158.1"/>
    </source>
</evidence>
<gene>
    <name evidence="2" type="ORF">BGZ70_001485</name>
</gene>
<dbReference type="InterPro" id="IPR014752">
    <property type="entry name" value="Arrestin-like_C"/>
</dbReference>
<dbReference type="Pfam" id="PF00339">
    <property type="entry name" value="Arrestin_N"/>
    <property type="match status" value="1"/>
</dbReference>
<proteinExistence type="predicted"/>
<dbReference type="AlphaFoldDB" id="A0A9P6IZ40"/>
<organism evidence="2 3">
    <name type="scientific">Mortierella alpina</name>
    <name type="common">Oleaginous fungus</name>
    <name type="synonym">Mortierella renispora</name>
    <dbReference type="NCBI Taxonomy" id="64518"/>
    <lineage>
        <taxon>Eukaryota</taxon>
        <taxon>Fungi</taxon>
        <taxon>Fungi incertae sedis</taxon>
        <taxon>Mucoromycota</taxon>
        <taxon>Mortierellomycotina</taxon>
        <taxon>Mortierellomycetes</taxon>
        <taxon>Mortierellales</taxon>
        <taxon>Mortierellaceae</taxon>
        <taxon>Mortierella</taxon>
    </lineage>
</organism>
<dbReference type="OrthoDB" id="2333384at2759"/>
<feature type="domain" description="Arrestin-like N-terminal" evidence="1">
    <location>
        <begin position="37"/>
        <end position="149"/>
    </location>
</feature>
<evidence type="ECO:0000259" key="1">
    <source>
        <dbReference type="Pfam" id="PF00339"/>
    </source>
</evidence>